<evidence type="ECO:0000256" key="1">
    <source>
        <dbReference type="SAM" id="Phobius"/>
    </source>
</evidence>
<feature type="transmembrane region" description="Helical" evidence="1">
    <location>
        <begin position="65"/>
        <end position="87"/>
    </location>
</feature>
<keyword evidence="1" id="KW-0812">Transmembrane</keyword>
<keyword evidence="1" id="KW-0472">Membrane</keyword>
<accession>A0A0A8ZZK8</accession>
<dbReference type="AlphaFoldDB" id="A0A0A8ZZK8"/>
<sequence>MVAANRSLYLKDGSPLWISHFSCPKFSFIHDLILQETRTTETTKATGTKVASGRSTLRGMFMSDLLGSALLVGSSCLCLFSTGRVAMT</sequence>
<keyword evidence="1" id="KW-1133">Transmembrane helix</keyword>
<proteinExistence type="predicted"/>
<reference evidence="2" key="2">
    <citation type="journal article" date="2015" name="Data Brief">
        <title>Shoot transcriptome of the giant reed, Arundo donax.</title>
        <authorList>
            <person name="Barrero R.A."/>
            <person name="Guerrero F.D."/>
            <person name="Moolhuijzen P."/>
            <person name="Goolsby J.A."/>
            <person name="Tidwell J."/>
            <person name="Bellgard S.E."/>
            <person name="Bellgard M.I."/>
        </authorList>
    </citation>
    <scope>NUCLEOTIDE SEQUENCE</scope>
    <source>
        <tissue evidence="2">Shoot tissue taken approximately 20 cm above the soil surface</tissue>
    </source>
</reference>
<evidence type="ECO:0000313" key="2">
    <source>
        <dbReference type="EMBL" id="JAD44849.1"/>
    </source>
</evidence>
<reference evidence="2" key="1">
    <citation type="submission" date="2014-09" db="EMBL/GenBank/DDBJ databases">
        <authorList>
            <person name="Magalhaes I.L.F."/>
            <person name="Oliveira U."/>
            <person name="Santos F.R."/>
            <person name="Vidigal T.H.D.A."/>
            <person name="Brescovit A.D."/>
            <person name="Santos A.J."/>
        </authorList>
    </citation>
    <scope>NUCLEOTIDE SEQUENCE</scope>
    <source>
        <tissue evidence="2">Shoot tissue taken approximately 20 cm above the soil surface</tissue>
    </source>
</reference>
<name>A0A0A8ZZK8_ARUDO</name>
<protein>
    <submittedName>
        <fullName evidence="2">Uncharacterized protein</fullName>
    </submittedName>
</protein>
<organism evidence="2">
    <name type="scientific">Arundo donax</name>
    <name type="common">Giant reed</name>
    <name type="synonym">Donax arundinaceus</name>
    <dbReference type="NCBI Taxonomy" id="35708"/>
    <lineage>
        <taxon>Eukaryota</taxon>
        <taxon>Viridiplantae</taxon>
        <taxon>Streptophyta</taxon>
        <taxon>Embryophyta</taxon>
        <taxon>Tracheophyta</taxon>
        <taxon>Spermatophyta</taxon>
        <taxon>Magnoliopsida</taxon>
        <taxon>Liliopsida</taxon>
        <taxon>Poales</taxon>
        <taxon>Poaceae</taxon>
        <taxon>PACMAD clade</taxon>
        <taxon>Arundinoideae</taxon>
        <taxon>Arundineae</taxon>
        <taxon>Arundo</taxon>
    </lineage>
</organism>
<dbReference type="EMBL" id="GBRH01253046">
    <property type="protein sequence ID" value="JAD44849.1"/>
    <property type="molecule type" value="Transcribed_RNA"/>
</dbReference>